<organism evidence="3 4">
    <name type="scientific">Pseudomonas yamanorum</name>
    <dbReference type="NCBI Taxonomy" id="515393"/>
    <lineage>
        <taxon>Bacteria</taxon>
        <taxon>Pseudomonadati</taxon>
        <taxon>Pseudomonadota</taxon>
        <taxon>Gammaproteobacteria</taxon>
        <taxon>Pseudomonadales</taxon>
        <taxon>Pseudomonadaceae</taxon>
        <taxon>Pseudomonas</taxon>
    </lineage>
</organism>
<reference evidence="3 4" key="1">
    <citation type="submission" date="2020-04" db="EMBL/GenBank/DDBJ databases">
        <title>Molecular characterization of pseudomonads from Agaricus bisporus reveal novel blotch 2 pathogens in Western Europe.</title>
        <authorList>
            <person name="Taparia T."/>
            <person name="Krijger M."/>
            <person name="Haynes E."/>
            <person name="Elpinstone J.G."/>
            <person name="Noble R."/>
            <person name="Van Der Wolf J."/>
        </authorList>
    </citation>
    <scope>NUCLEOTIDE SEQUENCE [LARGE SCALE GENOMIC DNA]</scope>
    <source>
        <strain evidence="3 4">IPO3782</strain>
    </source>
</reference>
<evidence type="ECO:0000259" key="2">
    <source>
        <dbReference type="Pfam" id="PF04151"/>
    </source>
</evidence>
<dbReference type="Pfam" id="PF04151">
    <property type="entry name" value="PPC"/>
    <property type="match status" value="1"/>
</dbReference>
<accession>A0A7Y8EC79</accession>
<dbReference type="AlphaFoldDB" id="A0A7Y8EC79"/>
<gene>
    <name evidence="3" type="ORF">HX822_02920</name>
</gene>
<evidence type="ECO:0000256" key="1">
    <source>
        <dbReference type="SAM" id="SignalP"/>
    </source>
</evidence>
<dbReference type="Gene3D" id="2.60.120.380">
    <property type="match status" value="2"/>
</dbReference>
<feature type="signal peptide" evidence="1">
    <location>
        <begin position="1"/>
        <end position="25"/>
    </location>
</feature>
<name>A0A7Y8EC79_9PSED</name>
<evidence type="ECO:0000313" key="4">
    <source>
        <dbReference type="Proteomes" id="UP000531950"/>
    </source>
</evidence>
<dbReference type="InterPro" id="IPR007280">
    <property type="entry name" value="Peptidase_C_arc/bac"/>
</dbReference>
<dbReference type="EMBL" id="JACARG010000008">
    <property type="protein sequence ID" value="NWE11877.1"/>
    <property type="molecule type" value="Genomic_DNA"/>
</dbReference>
<feature type="chain" id="PRO_5031553773" evidence="1">
    <location>
        <begin position="26"/>
        <end position="489"/>
    </location>
</feature>
<dbReference type="RefSeq" id="WP_177075877.1">
    <property type="nucleotide sequence ID" value="NZ_JACARG010000008.1"/>
</dbReference>
<keyword evidence="1" id="KW-0732">Signal</keyword>
<protein>
    <submittedName>
        <fullName evidence="3">Pre-peptidase C-terminal domain-containing protein</fullName>
    </submittedName>
</protein>
<comment type="caution">
    <text evidence="3">The sequence shown here is derived from an EMBL/GenBank/DDBJ whole genome shotgun (WGS) entry which is preliminary data.</text>
</comment>
<dbReference type="SUPFAM" id="SSF89260">
    <property type="entry name" value="Collagen-binding domain"/>
    <property type="match status" value="2"/>
</dbReference>
<proteinExistence type="predicted"/>
<evidence type="ECO:0000313" key="3">
    <source>
        <dbReference type="EMBL" id="NWE11877.1"/>
    </source>
</evidence>
<dbReference type="Proteomes" id="UP000531950">
    <property type="component" value="Unassembled WGS sequence"/>
</dbReference>
<feature type="domain" description="Peptidase C-terminal archaeal/bacterial" evidence="2">
    <location>
        <begin position="137"/>
        <end position="203"/>
    </location>
</feature>
<sequence length="489" mass="52092">MKSKKAFVLGAAMMAASFVSAFALAEQYPSQSSVHLSEKSLSAAVKSALKSGGKVQATASSAQVLDKLKVAQTAKPVGVSRQVASVAKPSESVQIAAVSRLVKSAKAPAAQAAFVPLCDSLDINVGYSYDGLLSGQSQCFHFNVPAKAKVQIYLAGQQPGTEMALTLFQDDGQNNLTALITSDNPGNSDEVISGMLEAGDYYWFLEAKVADGSAFDFGAIVNTAIDAYEPNDTAETAFALPDRLNYLTGNLDSPDDVDYFDFAAVRGQGVSLFLGDDDKGVRNQWIFEYFNGSAWVNIPGGSTATFPSRAPGFVYKARVRANPAEVWDAKSEYKLTFGSSPHLTDSDARGGTVTRIPVGVAPLATQAGRLMTWRTEWKDSTGAPLVGVTSQLKVDKRFVPGPDFNWTVFSAVTDSAGKTSGSAELGGCVGDYRAQYYDSSTGVKYLWDTWYNVGGWRIDLKELPNVGVGGDNVPYVSLGHICSQDIIGR</sequence>